<evidence type="ECO:0000313" key="3">
    <source>
        <dbReference type="Proteomes" id="UP000248044"/>
    </source>
</evidence>
<accession>A0A2U9IIA1</accession>
<organism evidence="2 3">
    <name type="scientific">Acidianus brierleyi</name>
    <dbReference type="NCBI Taxonomy" id="41673"/>
    <lineage>
        <taxon>Archaea</taxon>
        <taxon>Thermoproteota</taxon>
        <taxon>Thermoprotei</taxon>
        <taxon>Sulfolobales</taxon>
        <taxon>Sulfolobaceae</taxon>
        <taxon>Acidianus</taxon>
    </lineage>
</organism>
<keyword evidence="2" id="KW-0489">Methyltransferase</keyword>
<dbReference type="GO" id="GO:0032259">
    <property type="term" value="P:methylation"/>
    <property type="evidence" value="ECO:0007669"/>
    <property type="project" value="UniProtKB-KW"/>
</dbReference>
<gene>
    <name evidence="2" type="ORF">DFR85_15100</name>
</gene>
<dbReference type="OrthoDB" id="57427at2157"/>
<evidence type="ECO:0000259" key="1">
    <source>
        <dbReference type="Pfam" id="PF08241"/>
    </source>
</evidence>
<dbReference type="EMBL" id="CP029289">
    <property type="protein sequence ID" value="AWR95716.1"/>
    <property type="molecule type" value="Genomic_DNA"/>
</dbReference>
<dbReference type="GeneID" id="36833510"/>
<dbReference type="SUPFAM" id="SSF53335">
    <property type="entry name" value="S-adenosyl-L-methionine-dependent methyltransferases"/>
    <property type="match status" value="1"/>
</dbReference>
<sequence>MEIDFGTYHHSTKQESENFRKRISELFKKAFSSVIQDPSKVLDAGCGLGFLSSVVMDYFKNTIVYGVDNFQDTSLKDNSIEKLRKNISILGFDKRFYIISSDLTGIPFRDNSFDVIVSNLVYHNIKDRDVALQELVRILKPYGFILLGDLFFYKLQLKNVDIVSEIYDENLDKYKIVILKKVI</sequence>
<dbReference type="KEGG" id="abri:DFR85_15100"/>
<feature type="domain" description="Methyltransferase type 11" evidence="1">
    <location>
        <begin position="42"/>
        <end position="146"/>
    </location>
</feature>
<dbReference type="InterPro" id="IPR029063">
    <property type="entry name" value="SAM-dependent_MTases_sf"/>
</dbReference>
<dbReference type="InterPro" id="IPR013216">
    <property type="entry name" value="Methyltransf_11"/>
</dbReference>
<proteinExistence type="predicted"/>
<dbReference type="RefSeq" id="WP_110271594.1">
    <property type="nucleotide sequence ID" value="NZ_CP029289.2"/>
</dbReference>
<dbReference type="CDD" id="cd02440">
    <property type="entry name" value="AdoMet_MTases"/>
    <property type="match status" value="1"/>
</dbReference>
<evidence type="ECO:0000313" key="2">
    <source>
        <dbReference type="EMBL" id="AWR95716.1"/>
    </source>
</evidence>
<keyword evidence="3" id="KW-1185">Reference proteome</keyword>
<name>A0A2U9IIA1_9CREN</name>
<dbReference type="Gene3D" id="3.40.50.150">
    <property type="entry name" value="Vaccinia Virus protein VP39"/>
    <property type="match status" value="1"/>
</dbReference>
<dbReference type="Pfam" id="PF08241">
    <property type="entry name" value="Methyltransf_11"/>
    <property type="match status" value="1"/>
</dbReference>
<protein>
    <submittedName>
        <fullName evidence="2">Class I SAM-dependent methyltransferase</fullName>
    </submittedName>
</protein>
<dbReference type="PANTHER" id="PTHR43591">
    <property type="entry name" value="METHYLTRANSFERASE"/>
    <property type="match status" value="1"/>
</dbReference>
<reference evidence="2 3" key="1">
    <citation type="submission" date="2018-05" db="EMBL/GenBank/DDBJ databases">
        <title>Complete Genome Sequences of Extremely Thermoacidophilic, Metal-Mobilizing Type-Strain Members of the Archaeal Family Sulfolobaceae: Acidianus brierleyi DSM-1651T, Acidianus sulfidivorans DSM-18786T, Metallosphaera hakonensis DSM-7519T, and Metallosphaera prunae DSM-10039T.</title>
        <authorList>
            <person name="Counts J.A."/>
            <person name="Kelly R.M."/>
        </authorList>
    </citation>
    <scope>NUCLEOTIDE SEQUENCE [LARGE SCALE GENOMIC DNA]</scope>
    <source>
        <strain evidence="2 3">DSM 1651</strain>
    </source>
</reference>
<dbReference type="AlphaFoldDB" id="A0A2U9IIA1"/>
<dbReference type="Proteomes" id="UP000248044">
    <property type="component" value="Chromosome"/>
</dbReference>
<keyword evidence="2" id="KW-0808">Transferase</keyword>
<dbReference type="PANTHER" id="PTHR43591:SF110">
    <property type="entry name" value="RHODANESE DOMAIN-CONTAINING PROTEIN"/>
    <property type="match status" value="1"/>
</dbReference>
<dbReference type="GO" id="GO:0008757">
    <property type="term" value="F:S-adenosylmethionine-dependent methyltransferase activity"/>
    <property type="evidence" value="ECO:0007669"/>
    <property type="project" value="InterPro"/>
</dbReference>